<dbReference type="InterPro" id="IPR006641">
    <property type="entry name" value="YqgF/RNaseH-like_dom"/>
</dbReference>
<dbReference type="CDD" id="cd16964">
    <property type="entry name" value="YqgF"/>
    <property type="match status" value="1"/>
</dbReference>
<comment type="subcellular location">
    <subcellularLocation>
        <location evidence="5">Cytoplasm</location>
    </subcellularLocation>
</comment>
<evidence type="ECO:0000313" key="8">
    <source>
        <dbReference type="Proteomes" id="UP000027143"/>
    </source>
</evidence>
<reference evidence="7 8" key="1">
    <citation type="submission" date="2012-04" db="EMBL/GenBank/DDBJ databases">
        <title>The Genome Sequence of Bartonella quintana JK 68.</title>
        <authorList>
            <consortium name="The Broad Institute Genome Sequencing Platform"/>
            <consortium name="The Broad Institute Genome Sequencing Center for Infectious Disease"/>
            <person name="Feldgarden M."/>
            <person name="Kirby J."/>
            <person name="Kosoy M."/>
            <person name="Birtles R."/>
            <person name="Probert W.S."/>
            <person name="Chiaraviglio L."/>
            <person name="Walker B."/>
            <person name="Young S.K."/>
            <person name="Zeng Q."/>
            <person name="Gargeya S."/>
            <person name="Fitzgerald M."/>
            <person name="Haas B."/>
            <person name="Abouelleil A."/>
            <person name="Alvarado L."/>
            <person name="Arachchi H.M."/>
            <person name="Berlin A.M."/>
            <person name="Chapman S.B."/>
            <person name="Goldberg J."/>
            <person name="Griggs A."/>
            <person name="Gujja S."/>
            <person name="Hansen M."/>
            <person name="Howarth C."/>
            <person name="Imamovic A."/>
            <person name="Larimer J."/>
            <person name="McCowen C."/>
            <person name="Montmayeur A."/>
            <person name="Murphy C."/>
            <person name="Neiman D."/>
            <person name="Pearson M."/>
            <person name="Priest M."/>
            <person name="Roberts A."/>
            <person name="Saif S."/>
            <person name="Shea T."/>
            <person name="Sisk P."/>
            <person name="Sykes S."/>
            <person name="Wortman J."/>
            <person name="Nusbaum C."/>
            <person name="Birren B."/>
        </authorList>
    </citation>
    <scope>NUCLEOTIDE SEQUENCE [LARGE SCALE GENOMIC DNA]</scope>
    <source>
        <strain evidence="7 8">JK 68</strain>
    </source>
</reference>
<dbReference type="InterPro" id="IPR012337">
    <property type="entry name" value="RNaseH-like_sf"/>
</dbReference>
<dbReference type="SMART" id="SM00732">
    <property type="entry name" value="YqgFc"/>
    <property type="match status" value="1"/>
</dbReference>
<evidence type="ECO:0000256" key="3">
    <source>
        <dbReference type="ARBA" id="ARBA00022722"/>
    </source>
</evidence>
<dbReference type="PANTHER" id="PTHR33317:SF4">
    <property type="entry name" value="POLYNUCLEOTIDYL TRANSFERASE, RIBONUCLEASE H-LIKE SUPERFAMILY PROTEIN"/>
    <property type="match status" value="1"/>
</dbReference>
<gene>
    <name evidence="7" type="ORF">O7U_00346</name>
</gene>
<protein>
    <recommendedName>
        <fullName evidence="5">Putative pre-16S rRNA nuclease</fullName>
        <ecNumber evidence="5">3.1.-.-</ecNumber>
    </recommendedName>
</protein>
<dbReference type="EMBL" id="AHPD01000002">
    <property type="protein sequence ID" value="KEC67072.1"/>
    <property type="molecule type" value="Genomic_DNA"/>
</dbReference>
<dbReference type="Pfam" id="PF03652">
    <property type="entry name" value="RuvX"/>
    <property type="match status" value="1"/>
</dbReference>
<feature type="domain" description="YqgF/RNase H-like" evidence="6">
    <location>
        <begin position="20"/>
        <end position="120"/>
    </location>
</feature>
<evidence type="ECO:0000256" key="2">
    <source>
        <dbReference type="ARBA" id="ARBA00022517"/>
    </source>
</evidence>
<name>A0ABR4SRB0_BARQI</name>
<proteinExistence type="inferred from homology"/>
<evidence type="ECO:0000256" key="5">
    <source>
        <dbReference type="HAMAP-Rule" id="MF_00651"/>
    </source>
</evidence>
<dbReference type="InterPro" id="IPR037027">
    <property type="entry name" value="YqgF/RNaseH-like_dom_sf"/>
</dbReference>
<comment type="function">
    <text evidence="5">Could be a nuclease involved in processing of the 5'-end of pre-16S rRNA.</text>
</comment>
<keyword evidence="8" id="KW-1185">Reference proteome</keyword>
<dbReference type="HAMAP" id="MF_00651">
    <property type="entry name" value="Nuclease_YqgF"/>
    <property type="match status" value="1"/>
</dbReference>
<dbReference type="NCBIfam" id="TIGR00250">
    <property type="entry name" value="RNAse_H_YqgF"/>
    <property type="match status" value="1"/>
</dbReference>
<dbReference type="EC" id="3.1.-.-" evidence="5"/>
<sequence>MNHMAVININEVITHLLPGQTIAGLDLGKKTIGIAVSDRGLTFSNPRSVLQRKKFTVDARTLIQIFDRENVGVVIIGLPLNMNGSSGPRAQATRTFVNNMEAYTEIPFVFWDERLSTIAAERSLLEMDVSRAKRATRIDSAAAAFILQGALNRIQNLHYMEG</sequence>
<evidence type="ECO:0000256" key="4">
    <source>
        <dbReference type="ARBA" id="ARBA00022801"/>
    </source>
</evidence>
<keyword evidence="2 5" id="KW-0690">Ribosome biogenesis</keyword>
<keyword evidence="1 5" id="KW-0963">Cytoplasm</keyword>
<keyword evidence="4 5" id="KW-0378">Hydrolase</keyword>
<evidence type="ECO:0000256" key="1">
    <source>
        <dbReference type="ARBA" id="ARBA00022490"/>
    </source>
</evidence>
<dbReference type="InterPro" id="IPR005227">
    <property type="entry name" value="YqgF"/>
</dbReference>
<dbReference type="Proteomes" id="UP000027143">
    <property type="component" value="Unassembled WGS sequence"/>
</dbReference>
<accession>A0ABR4SRB0</accession>
<comment type="similarity">
    <text evidence="5">Belongs to the YqgF HJR family.</text>
</comment>
<keyword evidence="3 5" id="KW-0540">Nuclease</keyword>
<dbReference type="PANTHER" id="PTHR33317">
    <property type="entry name" value="POLYNUCLEOTIDYL TRANSFERASE, RIBONUCLEASE H-LIKE SUPERFAMILY PROTEIN"/>
    <property type="match status" value="1"/>
</dbReference>
<evidence type="ECO:0000313" key="7">
    <source>
        <dbReference type="EMBL" id="KEC67072.1"/>
    </source>
</evidence>
<dbReference type="SUPFAM" id="SSF53098">
    <property type="entry name" value="Ribonuclease H-like"/>
    <property type="match status" value="1"/>
</dbReference>
<dbReference type="Gene3D" id="3.30.420.140">
    <property type="entry name" value="YqgF/RNase H-like domain"/>
    <property type="match status" value="1"/>
</dbReference>
<organism evidence="7 8">
    <name type="scientific">Bartonella quintana JK 68</name>
    <dbReference type="NCBI Taxonomy" id="1134503"/>
    <lineage>
        <taxon>Bacteria</taxon>
        <taxon>Pseudomonadati</taxon>
        <taxon>Pseudomonadota</taxon>
        <taxon>Alphaproteobacteria</taxon>
        <taxon>Hyphomicrobiales</taxon>
        <taxon>Bartonellaceae</taxon>
        <taxon>Bartonella</taxon>
    </lineage>
</organism>
<evidence type="ECO:0000259" key="6">
    <source>
        <dbReference type="SMART" id="SM00732"/>
    </source>
</evidence>
<comment type="caution">
    <text evidence="7">The sequence shown here is derived from an EMBL/GenBank/DDBJ whole genome shotgun (WGS) entry which is preliminary data.</text>
</comment>